<keyword evidence="5" id="KW-1185">Reference proteome</keyword>
<dbReference type="Proteomes" id="UP000887578">
    <property type="component" value="Unplaced"/>
</dbReference>
<dbReference type="SMART" id="SM00184">
    <property type="entry name" value="RING"/>
    <property type="match status" value="1"/>
</dbReference>
<keyword evidence="1 3" id="KW-0479">Metal-binding</keyword>
<dbReference type="WBParaSite" id="PDA_v2.g4365.t1">
    <property type="protein sequence ID" value="PDA_v2.g4365.t1"/>
    <property type="gene ID" value="PDA_v2.g4365"/>
</dbReference>
<evidence type="ECO:0000256" key="1">
    <source>
        <dbReference type="ARBA" id="ARBA00022771"/>
    </source>
</evidence>
<evidence type="ECO:0000259" key="4">
    <source>
        <dbReference type="PROSITE" id="PS50089"/>
    </source>
</evidence>
<dbReference type="Gene3D" id="3.30.40.10">
    <property type="entry name" value="Zinc/RING finger domain, C3HC4 (zinc finger)"/>
    <property type="match status" value="1"/>
</dbReference>
<dbReference type="InterPro" id="IPR001841">
    <property type="entry name" value="Znf_RING"/>
</dbReference>
<evidence type="ECO:0000256" key="3">
    <source>
        <dbReference type="PROSITE-ProRule" id="PRU00175"/>
    </source>
</evidence>
<accession>A0A914QRZ4</accession>
<keyword evidence="1 3" id="KW-0863">Zinc-finger</keyword>
<evidence type="ECO:0000313" key="6">
    <source>
        <dbReference type="WBParaSite" id="PDA_v2.g4365.t1"/>
    </source>
</evidence>
<name>A0A914QRZ4_9BILA</name>
<feature type="domain" description="RING-type" evidence="4">
    <location>
        <begin position="60"/>
        <end position="100"/>
    </location>
</feature>
<dbReference type="PROSITE" id="PS50089">
    <property type="entry name" value="ZF_RING_2"/>
    <property type="match status" value="1"/>
</dbReference>
<sequence>MASPKLSFDKIKSPKIVAVREKKLLTSPYTRPISSSRKYKEISRPLYSIVSDELTVEYICFICLDNLQPNNTSFTSCGHICHQNCLKLWYKNYKHCPLCRNDDIFDNALLPILPQPNEEKHEDFALFNDFENLQQCVMTSIFEMWPICNLSKRHPKQ</sequence>
<dbReference type="Pfam" id="PF13639">
    <property type="entry name" value="zf-RING_2"/>
    <property type="match status" value="1"/>
</dbReference>
<protein>
    <submittedName>
        <fullName evidence="6">RING-type domain-containing protein</fullName>
    </submittedName>
</protein>
<dbReference type="SUPFAM" id="SSF57850">
    <property type="entry name" value="RING/U-box"/>
    <property type="match status" value="1"/>
</dbReference>
<organism evidence="5 6">
    <name type="scientific">Panagrolaimus davidi</name>
    <dbReference type="NCBI Taxonomy" id="227884"/>
    <lineage>
        <taxon>Eukaryota</taxon>
        <taxon>Metazoa</taxon>
        <taxon>Ecdysozoa</taxon>
        <taxon>Nematoda</taxon>
        <taxon>Chromadorea</taxon>
        <taxon>Rhabditida</taxon>
        <taxon>Tylenchina</taxon>
        <taxon>Panagrolaimomorpha</taxon>
        <taxon>Panagrolaimoidea</taxon>
        <taxon>Panagrolaimidae</taxon>
        <taxon>Panagrolaimus</taxon>
    </lineage>
</organism>
<dbReference type="InterPro" id="IPR013083">
    <property type="entry name" value="Znf_RING/FYVE/PHD"/>
</dbReference>
<dbReference type="GO" id="GO:0008270">
    <property type="term" value="F:zinc ion binding"/>
    <property type="evidence" value="ECO:0007669"/>
    <property type="project" value="UniProtKB-KW"/>
</dbReference>
<evidence type="ECO:0000313" key="5">
    <source>
        <dbReference type="Proteomes" id="UP000887578"/>
    </source>
</evidence>
<dbReference type="AlphaFoldDB" id="A0A914QRZ4"/>
<reference evidence="6" key="1">
    <citation type="submission" date="2022-11" db="UniProtKB">
        <authorList>
            <consortium name="WormBaseParasite"/>
        </authorList>
    </citation>
    <scope>IDENTIFICATION</scope>
</reference>
<proteinExistence type="predicted"/>
<evidence type="ECO:0000256" key="2">
    <source>
        <dbReference type="ARBA" id="ARBA00022833"/>
    </source>
</evidence>
<keyword evidence="2" id="KW-0862">Zinc</keyword>